<gene>
    <name evidence="3" type="ORF">EOD39_20479</name>
</gene>
<feature type="compositionally biased region" description="Low complexity" evidence="1">
    <location>
        <begin position="35"/>
        <end position="46"/>
    </location>
</feature>
<dbReference type="GO" id="GO:0007409">
    <property type="term" value="P:axonogenesis"/>
    <property type="evidence" value="ECO:0007669"/>
    <property type="project" value="TreeGrafter"/>
</dbReference>
<dbReference type="EMBL" id="SCEB01215762">
    <property type="protein sequence ID" value="RXM27828.1"/>
    <property type="molecule type" value="Genomic_DNA"/>
</dbReference>
<protein>
    <submittedName>
        <fullName evidence="3">Electromotor neuron-associated protein 1</fullName>
    </submittedName>
</protein>
<dbReference type="Proteomes" id="UP000289886">
    <property type="component" value="Unassembled WGS sequence"/>
</dbReference>
<name>A0A444TY53_ACIRT</name>
<feature type="region of interest" description="Disordered" evidence="1">
    <location>
        <begin position="1"/>
        <end position="46"/>
    </location>
</feature>
<dbReference type="AlphaFoldDB" id="A0A444TY53"/>
<dbReference type="InterPro" id="IPR026074">
    <property type="entry name" value="MAP1"/>
</dbReference>
<proteinExistence type="predicted"/>
<evidence type="ECO:0000313" key="3">
    <source>
        <dbReference type="EMBL" id="RXM27828.1"/>
    </source>
</evidence>
<organism evidence="3 4">
    <name type="scientific">Acipenser ruthenus</name>
    <name type="common">Sterlet sturgeon</name>
    <dbReference type="NCBI Taxonomy" id="7906"/>
    <lineage>
        <taxon>Eukaryota</taxon>
        <taxon>Metazoa</taxon>
        <taxon>Chordata</taxon>
        <taxon>Craniata</taxon>
        <taxon>Vertebrata</taxon>
        <taxon>Euteleostomi</taxon>
        <taxon>Actinopterygii</taxon>
        <taxon>Chondrostei</taxon>
        <taxon>Acipenseriformes</taxon>
        <taxon>Acipenseridae</taxon>
        <taxon>Acipenser</taxon>
    </lineage>
</organism>
<sequence length="118" mass="13120">MEEGPASAHHTVAMETLAGPAAAAEKRDARWEPVQPQQLIQHQGQQQRAAAPFNKGSYYILIVIGEIATENQLTAIRESIELGLRSWDIDLTSCDLDLQLRHFVTRHSAQFSAEVRGE</sequence>
<dbReference type="GO" id="GO:0043025">
    <property type="term" value="C:neuronal cell body"/>
    <property type="evidence" value="ECO:0007669"/>
    <property type="project" value="TreeGrafter"/>
</dbReference>
<dbReference type="GO" id="GO:0008017">
    <property type="term" value="F:microtubule binding"/>
    <property type="evidence" value="ECO:0007669"/>
    <property type="project" value="InterPro"/>
</dbReference>
<evidence type="ECO:0000256" key="1">
    <source>
        <dbReference type="SAM" id="MobiDB-lite"/>
    </source>
</evidence>
<dbReference type="PANTHER" id="PTHR13843:SF6">
    <property type="entry name" value="MICROTUBULE-ASSOCIATED PROTEIN 1A"/>
    <property type="match status" value="1"/>
</dbReference>
<reference evidence="3 4" key="1">
    <citation type="submission" date="2019-01" db="EMBL/GenBank/DDBJ databases">
        <title>Draft Genome and Complete Hox-Cluster Characterization of the Sterlet Sturgeon (Acipenser ruthenus).</title>
        <authorList>
            <person name="Wei Q."/>
        </authorList>
    </citation>
    <scope>NUCLEOTIDE SEQUENCE [LARGE SCALE GENOMIC DNA]</scope>
    <source>
        <strain evidence="3">WHYD16114868_AA</strain>
        <tissue evidence="3">Blood</tissue>
    </source>
</reference>
<comment type="caution">
    <text evidence="3">The sequence shown here is derived from an EMBL/GenBank/DDBJ whole genome shotgun (WGS) entry which is preliminary data.</text>
</comment>
<dbReference type="InterPro" id="IPR056617">
    <property type="entry name" value="MAP1B/S_N"/>
</dbReference>
<dbReference type="GO" id="GO:0030425">
    <property type="term" value="C:dendrite"/>
    <property type="evidence" value="ECO:0007669"/>
    <property type="project" value="TreeGrafter"/>
</dbReference>
<dbReference type="GO" id="GO:0000226">
    <property type="term" value="P:microtubule cytoskeleton organization"/>
    <property type="evidence" value="ECO:0007669"/>
    <property type="project" value="InterPro"/>
</dbReference>
<evidence type="ECO:0000313" key="4">
    <source>
        <dbReference type="Proteomes" id="UP000289886"/>
    </source>
</evidence>
<dbReference type="GO" id="GO:0031114">
    <property type="term" value="P:regulation of microtubule depolymerization"/>
    <property type="evidence" value="ECO:0007669"/>
    <property type="project" value="TreeGrafter"/>
</dbReference>
<dbReference type="GO" id="GO:0005875">
    <property type="term" value="C:microtubule associated complex"/>
    <property type="evidence" value="ECO:0007669"/>
    <property type="project" value="TreeGrafter"/>
</dbReference>
<feature type="domain" description="Microtubule-associated protein 1B/S N-terminal" evidence="2">
    <location>
        <begin position="60"/>
        <end position="118"/>
    </location>
</feature>
<evidence type="ECO:0000259" key="2">
    <source>
        <dbReference type="Pfam" id="PF23415"/>
    </source>
</evidence>
<dbReference type="GO" id="GO:0045202">
    <property type="term" value="C:synapse"/>
    <property type="evidence" value="ECO:0007669"/>
    <property type="project" value="TreeGrafter"/>
</dbReference>
<keyword evidence="4" id="KW-1185">Reference proteome</keyword>
<dbReference type="GO" id="GO:0005829">
    <property type="term" value="C:cytosol"/>
    <property type="evidence" value="ECO:0007669"/>
    <property type="project" value="TreeGrafter"/>
</dbReference>
<dbReference type="GO" id="GO:0003779">
    <property type="term" value="F:actin binding"/>
    <property type="evidence" value="ECO:0007669"/>
    <property type="project" value="TreeGrafter"/>
</dbReference>
<dbReference type="GO" id="GO:0005874">
    <property type="term" value="C:microtubule"/>
    <property type="evidence" value="ECO:0007669"/>
    <property type="project" value="InterPro"/>
</dbReference>
<dbReference type="Pfam" id="PF23415">
    <property type="entry name" value="MAPB1_N"/>
    <property type="match status" value="1"/>
</dbReference>
<dbReference type="PANTHER" id="PTHR13843">
    <property type="entry name" value="MICROTUBULE-ASSOCIATED PROTEIN"/>
    <property type="match status" value="1"/>
</dbReference>
<dbReference type="GO" id="GO:0016358">
    <property type="term" value="P:dendrite development"/>
    <property type="evidence" value="ECO:0007669"/>
    <property type="project" value="TreeGrafter"/>
</dbReference>
<accession>A0A444TY53</accession>